<dbReference type="PANTHER" id="PTHR30118">
    <property type="entry name" value="HTH-TYPE TRANSCRIPTIONAL REGULATOR LEUO-RELATED"/>
    <property type="match status" value="1"/>
</dbReference>
<dbReference type="Pfam" id="PF03466">
    <property type="entry name" value="LysR_substrate"/>
    <property type="match status" value="1"/>
</dbReference>
<reference evidence="6 7" key="1">
    <citation type="submission" date="2018-09" db="EMBL/GenBank/DDBJ databases">
        <title>Acidovorax cavernicola nov. sp. isolated from Gruta de las Maravillas (Aracena, Spain).</title>
        <authorList>
            <person name="Jurado V."/>
            <person name="Gutierrez-Patricio S."/>
            <person name="Gonzalez-Pimentel J.L."/>
            <person name="Miller A.Z."/>
            <person name="Laiz L."/>
            <person name="Saiz-Jimenez C."/>
        </authorList>
    </citation>
    <scope>NUCLEOTIDE SEQUENCE [LARGE SCALE GENOMIC DNA]</scope>
    <source>
        <strain evidence="6 7">1011MAR4D40.2</strain>
    </source>
</reference>
<protein>
    <submittedName>
        <fullName evidence="6">LysR family transcriptional regulator</fullName>
    </submittedName>
</protein>
<evidence type="ECO:0000256" key="2">
    <source>
        <dbReference type="ARBA" id="ARBA00023015"/>
    </source>
</evidence>
<name>A0A9X8CYZ1_9BURK</name>
<dbReference type="SUPFAM" id="SSF53850">
    <property type="entry name" value="Periplasmic binding protein-like II"/>
    <property type="match status" value="1"/>
</dbReference>
<dbReference type="EMBL" id="QXMN01000119">
    <property type="protein sequence ID" value="RIX71959.1"/>
    <property type="molecule type" value="Genomic_DNA"/>
</dbReference>
<dbReference type="InterPro" id="IPR036390">
    <property type="entry name" value="WH_DNA-bd_sf"/>
</dbReference>
<evidence type="ECO:0000313" key="6">
    <source>
        <dbReference type="EMBL" id="RIX71959.1"/>
    </source>
</evidence>
<organism evidence="6 7">
    <name type="scientific">Acidovorax cavernicola</name>
    <dbReference type="NCBI Taxonomy" id="1675792"/>
    <lineage>
        <taxon>Bacteria</taxon>
        <taxon>Pseudomonadati</taxon>
        <taxon>Pseudomonadota</taxon>
        <taxon>Betaproteobacteria</taxon>
        <taxon>Burkholderiales</taxon>
        <taxon>Comamonadaceae</taxon>
        <taxon>Acidovorax</taxon>
    </lineage>
</organism>
<dbReference type="InterPro" id="IPR036388">
    <property type="entry name" value="WH-like_DNA-bd_sf"/>
</dbReference>
<dbReference type="Gene3D" id="3.40.190.10">
    <property type="entry name" value="Periplasmic binding protein-like II"/>
    <property type="match status" value="1"/>
</dbReference>
<dbReference type="GO" id="GO:0003700">
    <property type="term" value="F:DNA-binding transcription factor activity"/>
    <property type="evidence" value="ECO:0007669"/>
    <property type="project" value="InterPro"/>
</dbReference>
<keyword evidence="7" id="KW-1185">Reference proteome</keyword>
<evidence type="ECO:0000256" key="1">
    <source>
        <dbReference type="ARBA" id="ARBA00009437"/>
    </source>
</evidence>
<keyword evidence="2" id="KW-0805">Transcription regulation</keyword>
<keyword evidence="4" id="KW-0804">Transcription</keyword>
<dbReference type="Pfam" id="PF00126">
    <property type="entry name" value="HTH_1"/>
    <property type="match status" value="1"/>
</dbReference>
<dbReference type="PROSITE" id="PS50931">
    <property type="entry name" value="HTH_LYSR"/>
    <property type="match status" value="1"/>
</dbReference>
<accession>A0A9X8CYZ1</accession>
<dbReference type="AlphaFoldDB" id="A0A9X8CYZ1"/>
<evidence type="ECO:0000259" key="5">
    <source>
        <dbReference type="PROSITE" id="PS50931"/>
    </source>
</evidence>
<dbReference type="InterPro" id="IPR050389">
    <property type="entry name" value="LysR-type_TF"/>
</dbReference>
<evidence type="ECO:0000256" key="3">
    <source>
        <dbReference type="ARBA" id="ARBA00023125"/>
    </source>
</evidence>
<gene>
    <name evidence="6" type="ORF">D3H34_31380</name>
</gene>
<evidence type="ECO:0000256" key="4">
    <source>
        <dbReference type="ARBA" id="ARBA00023163"/>
    </source>
</evidence>
<proteinExistence type="inferred from homology"/>
<comment type="caution">
    <text evidence="6">The sequence shown here is derived from an EMBL/GenBank/DDBJ whole genome shotgun (WGS) entry which is preliminary data.</text>
</comment>
<dbReference type="Proteomes" id="UP000265619">
    <property type="component" value="Unassembled WGS sequence"/>
</dbReference>
<dbReference type="GO" id="GO:0003677">
    <property type="term" value="F:DNA binding"/>
    <property type="evidence" value="ECO:0007669"/>
    <property type="project" value="UniProtKB-KW"/>
</dbReference>
<feature type="non-terminal residue" evidence="6">
    <location>
        <position position="171"/>
    </location>
</feature>
<feature type="domain" description="HTH lysR-type" evidence="5">
    <location>
        <begin position="4"/>
        <end position="61"/>
    </location>
</feature>
<keyword evidence="3" id="KW-0238">DNA-binding</keyword>
<dbReference type="InterPro" id="IPR005119">
    <property type="entry name" value="LysR_subst-bd"/>
</dbReference>
<dbReference type="SUPFAM" id="SSF46785">
    <property type="entry name" value="Winged helix' DNA-binding domain"/>
    <property type="match status" value="1"/>
</dbReference>
<sequence length="171" mass="18952">MRGVDLNLLVTLLVLLRERSVSKAAACLYLGQPAVSGALARLRLLFHDELLVRTPSGMRPTPRGIELQSQLLPLISDMQAVVLQQPAFDAATSDRRFVIGVMDWVNDWLLPDLLVRLAADAPGVSLTVLATDRFRFTELLQQEEVDLVVGPFSDGPRWQRNEPIATVPHCC</sequence>
<comment type="similarity">
    <text evidence="1">Belongs to the LysR transcriptional regulatory family.</text>
</comment>
<evidence type="ECO:0000313" key="7">
    <source>
        <dbReference type="Proteomes" id="UP000265619"/>
    </source>
</evidence>
<dbReference type="InterPro" id="IPR000847">
    <property type="entry name" value="LysR_HTH_N"/>
</dbReference>
<dbReference type="PANTHER" id="PTHR30118:SF15">
    <property type="entry name" value="TRANSCRIPTIONAL REGULATORY PROTEIN"/>
    <property type="match status" value="1"/>
</dbReference>
<dbReference type="Gene3D" id="1.10.10.10">
    <property type="entry name" value="Winged helix-like DNA-binding domain superfamily/Winged helix DNA-binding domain"/>
    <property type="match status" value="1"/>
</dbReference>